<name>A0AAJ5R3B5_XYLFS</name>
<evidence type="ECO:0000313" key="1">
    <source>
        <dbReference type="EMBL" id="WCF29098.1"/>
    </source>
</evidence>
<accession>A0AAJ5R3B5</accession>
<dbReference type="Proteomes" id="UP001211513">
    <property type="component" value="Chromosome"/>
</dbReference>
<sequence>MLHSARHFSDGSNNPENSLHQRMLNVFSEKAFVLVKDEFDFRNPLPRDVLPADWNGRVRVVPSVLYEHPNGGEEILPMQSIALYQNGEEIVISEEYRYSPDFWAVSVQCQSGEYKLLEVCKTNAAADSLVDRLAAINAYTVNNEHNQISTFVRIYEEIAAGNLSNERLPSITPTDAAVAIALHSVRHCSDDSSDLGNLLYQGMLRACSEKAFGLIEYPIREVLPVDWNGRVRVVPSVYDDDVEEFVPSQGREPNFWPVFVQCWSGKY</sequence>
<evidence type="ECO:0000313" key="2">
    <source>
        <dbReference type="Proteomes" id="UP001211513"/>
    </source>
</evidence>
<gene>
    <name evidence="1" type="ORF">OK117_04315</name>
</gene>
<reference evidence="1" key="1">
    <citation type="journal article" date="2022" name="Phytopathology">
        <title>Complete circularized genome resources of seven strains of Xylella fastidiosa subsp. fastidiosa using hybrid assembly reveals unknown plasmids.</title>
        <authorList>
            <person name="Velasco-Amo M.D.P."/>
            <person name="Arias-Giraldo L.F.F."/>
            <person name="Ecija M.R."/>
            <person name="De La Fuente L."/>
            <person name="Marco-Noales E."/>
            <person name="Moralejo E."/>
            <person name="Navas-Cort J.A."/>
            <person name="Landa B.B."/>
        </authorList>
    </citation>
    <scope>NUCLEOTIDE SEQUENCE</scope>
    <source>
        <strain evidence="1">CFBP8073</strain>
    </source>
</reference>
<organism evidence="1 2">
    <name type="scientific">Xylella fastidiosa subsp. fastidiosa</name>
    <dbReference type="NCBI Taxonomy" id="644356"/>
    <lineage>
        <taxon>Bacteria</taxon>
        <taxon>Pseudomonadati</taxon>
        <taxon>Pseudomonadota</taxon>
        <taxon>Gammaproteobacteria</taxon>
        <taxon>Lysobacterales</taxon>
        <taxon>Lysobacteraceae</taxon>
        <taxon>Xylella</taxon>
    </lineage>
</organism>
<proteinExistence type="predicted"/>
<dbReference type="EMBL" id="CP109886">
    <property type="protein sequence ID" value="WCF29098.1"/>
    <property type="molecule type" value="Genomic_DNA"/>
</dbReference>
<dbReference type="AlphaFoldDB" id="A0AAJ5R3B5"/>
<protein>
    <submittedName>
        <fullName evidence="1">Uncharacterized protein</fullName>
    </submittedName>
</protein>
<reference evidence="1" key="2">
    <citation type="submission" date="2022-10" db="EMBL/GenBank/DDBJ databases">
        <authorList>
            <person name="Landa B."/>
            <person name="Arias-Giraldo L.F."/>
            <person name="Roman-Ecija M."/>
            <person name="Velasco-Amo M.P."/>
            <person name="De La Fuente L."/>
            <person name="Marco-Noales E."/>
            <person name="Moralejo E."/>
        </authorList>
    </citation>
    <scope>NUCLEOTIDE SEQUENCE</scope>
    <source>
        <strain evidence="1">CFBP8073</strain>
    </source>
</reference>